<keyword evidence="3" id="KW-1185">Reference proteome</keyword>
<protein>
    <submittedName>
        <fullName evidence="2">Uncharacterized protein</fullName>
    </submittedName>
</protein>
<evidence type="ECO:0000313" key="3">
    <source>
        <dbReference type="Proteomes" id="UP001178461"/>
    </source>
</evidence>
<dbReference type="Proteomes" id="UP001178461">
    <property type="component" value="Chromosome Z"/>
</dbReference>
<reference evidence="2" key="1">
    <citation type="submission" date="2022-12" db="EMBL/GenBank/DDBJ databases">
        <authorList>
            <person name="Alioto T."/>
            <person name="Alioto T."/>
            <person name="Gomez Garrido J."/>
        </authorList>
    </citation>
    <scope>NUCLEOTIDE SEQUENCE</scope>
</reference>
<sequence length="73" mass="8594">MSPRFSSRLSSDSRQFQIGKRKRPLAAQRRRGYLTGTCAQNEGRRLEKMRERCQHVLPWERRVALICCSSSRL</sequence>
<proteinExistence type="predicted"/>
<name>A0AA35LCQ7_9SAUR</name>
<dbReference type="EMBL" id="OX395140">
    <property type="protein sequence ID" value="CAI5793407.1"/>
    <property type="molecule type" value="Genomic_DNA"/>
</dbReference>
<organism evidence="2 3">
    <name type="scientific">Podarcis lilfordi</name>
    <name type="common">Lilford's wall lizard</name>
    <dbReference type="NCBI Taxonomy" id="74358"/>
    <lineage>
        <taxon>Eukaryota</taxon>
        <taxon>Metazoa</taxon>
        <taxon>Chordata</taxon>
        <taxon>Craniata</taxon>
        <taxon>Vertebrata</taxon>
        <taxon>Euteleostomi</taxon>
        <taxon>Lepidosauria</taxon>
        <taxon>Squamata</taxon>
        <taxon>Bifurcata</taxon>
        <taxon>Unidentata</taxon>
        <taxon>Episquamata</taxon>
        <taxon>Laterata</taxon>
        <taxon>Lacertibaenia</taxon>
        <taxon>Lacertidae</taxon>
        <taxon>Podarcis</taxon>
    </lineage>
</organism>
<gene>
    <name evidence="2" type="ORF">PODLI_1B013170</name>
</gene>
<feature type="region of interest" description="Disordered" evidence="1">
    <location>
        <begin position="1"/>
        <end position="28"/>
    </location>
</feature>
<evidence type="ECO:0000313" key="2">
    <source>
        <dbReference type="EMBL" id="CAI5793407.1"/>
    </source>
</evidence>
<evidence type="ECO:0000256" key="1">
    <source>
        <dbReference type="SAM" id="MobiDB-lite"/>
    </source>
</evidence>
<accession>A0AA35LCQ7</accession>
<feature type="compositionally biased region" description="Low complexity" evidence="1">
    <location>
        <begin position="1"/>
        <end position="14"/>
    </location>
</feature>
<feature type="compositionally biased region" description="Basic residues" evidence="1">
    <location>
        <begin position="19"/>
        <end position="28"/>
    </location>
</feature>
<dbReference type="AlphaFoldDB" id="A0AA35LCQ7"/>